<feature type="transmembrane region" description="Helical" evidence="1">
    <location>
        <begin position="66"/>
        <end position="90"/>
    </location>
</feature>
<feature type="transmembrane region" description="Helical" evidence="1">
    <location>
        <begin position="515"/>
        <end position="535"/>
    </location>
</feature>
<organism evidence="2 3">
    <name type="scientific">Phytophthora fragariae</name>
    <dbReference type="NCBI Taxonomy" id="53985"/>
    <lineage>
        <taxon>Eukaryota</taxon>
        <taxon>Sar</taxon>
        <taxon>Stramenopiles</taxon>
        <taxon>Oomycota</taxon>
        <taxon>Peronosporomycetes</taxon>
        <taxon>Peronosporales</taxon>
        <taxon>Peronosporaceae</taxon>
        <taxon>Phytophthora</taxon>
    </lineage>
</organism>
<keyword evidence="1" id="KW-0472">Membrane</keyword>
<protein>
    <submittedName>
        <fullName evidence="2">Uncharacterized protein</fullName>
    </submittedName>
</protein>
<dbReference type="EMBL" id="QXGE01002039">
    <property type="protein sequence ID" value="KAE9285533.1"/>
    <property type="molecule type" value="Genomic_DNA"/>
</dbReference>
<feature type="transmembrane region" description="Helical" evidence="1">
    <location>
        <begin position="1101"/>
        <end position="1123"/>
    </location>
</feature>
<proteinExistence type="predicted"/>
<feature type="transmembrane region" description="Helical" evidence="1">
    <location>
        <begin position="670"/>
        <end position="689"/>
    </location>
</feature>
<feature type="transmembrane region" description="Helical" evidence="1">
    <location>
        <begin position="1546"/>
        <end position="1568"/>
    </location>
</feature>
<keyword evidence="1" id="KW-1133">Transmembrane helix</keyword>
<feature type="transmembrane region" description="Helical" evidence="1">
    <location>
        <begin position="1589"/>
        <end position="1612"/>
    </location>
</feature>
<feature type="transmembrane region" description="Helical" evidence="1">
    <location>
        <begin position="1135"/>
        <end position="1156"/>
    </location>
</feature>
<evidence type="ECO:0000313" key="2">
    <source>
        <dbReference type="EMBL" id="KAE9285533.1"/>
    </source>
</evidence>
<feature type="transmembrane region" description="Helical" evidence="1">
    <location>
        <begin position="547"/>
        <end position="568"/>
    </location>
</feature>
<feature type="transmembrane region" description="Helical" evidence="1">
    <location>
        <begin position="475"/>
        <end position="495"/>
    </location>
</feature>
<feature type="transmembrane region" description="Helical" evidence="1">
    <location>
        <begin position="1288"/>
        <end position="1307"/>
    </location>
</feature>
<accession>A0A6A4C5E3</accession>
<feature type="transmembrane region" description="Helical" evidence="1">
    <location>
        <begin position="1221"/>
        <end position="1240"/>
    </location>
</feature>
<evidence type="ECO:0000313" key="3">
    <source>
        <dbReference type="Proteomes" id="UP000437068"/>
    </source>
</evidence>
<feature type="transmembrane region" description="Helical" evidence="1">
    <location>
        <begin position="163"/>
        <end position="182"/>
    </location>
</feature>
<evidence type="ECO:0000256" key="1">
    <source>
        <dbReference type="SAM" id="Phobius"/>
    </source>
</evidence>
<feature type="transmembrane region" description="Helical" evidence="1">
    <location>
        <begin position="574"/>
        <end position="598"/>
    </location>
</feature>
<feature type="transmembrane region" description="Helical" evidence="1">
    <location>
        <begin position="1198"/>
        <end position="1215"/>
    </location>
</feature>
<comment type="caution">
    <text evidence="2">The sequence shown here is derived from an EMBL/GenBank/DDBJ whole genome shotgun (WGS) entry which is preliminary data.</text>
</comment>
<feature type="transmembrane region" description="Helical" evidence="1">
    <location>
        <begin position="862"/>
        <end position="882"/>
    </location>
</feature>
<feature type="transmembrane region" description="Helical" evidence="1">
    <location>
        <begin position="894"/>
        <end position="916"/>
    </location>
</feature>
<feature type="transmembrane region" description="Helical" evidence="1">
    <location>
        <begin position="133"/>
        <end position="157"/>
    </location>
</feature>
<gene>
    <name evidence="2" type="ORF">PF001_g21862</name>
</gene>
<feature type="transmembrane region" description="Helical" evidence="1">
    <location>
        <begin position="1162"/>
        <end position="1186"/>
    </location>
</feature>
<name>A0A6A4C5E3_9STRA</name>
<reference evidence="2 3" key="1">
    <citation type="submission" date="2018-08" db="EMBL/GenBank/DDBJ databases">
        <title>Genomic investigation of the strawberry pathogen Phytophthora fragariae indicates pathogenicity is determined by transcriptional variation in three key races.</title>
        <authorList>
            <person name="Adams T.M."/>
            <person name="Armitage A.D."/>
            <person name="Sobczyk M.K."/>
            <person name="Bates H.J."/>
            <person name="Dunwell J.M."/>
            <person name="Nellist C.F."/>
            <person name="Harrison R.J."/>
        </authorList>
    </citation>
    <scope>NUCLEOTIDE SEQUENCE [LARGE SCALE GENOMIC DNA]</scope>
    <source>
        <strain evidence="2 3">A4</strain>
    </source>
</reference>
<feature type="transmembrane region" description="Helical" evidence="1">
    <location>
        <begin position="1261"/>
        <end position="1282"/>
    </location>
</feature>
<feature type="transmembrane region" description="Helical" evidence="1">
    <location>
        <begin position="936"/>
        <end position="956"/>
    </location>
</feature>
<dbReference type="Proteomes" id="UP000437068">
    <property type="component" value="Unassembled WGS sequence"/>
</dbReference>
<sequence length="1622" mass="180240">MGLQHVQVKPKVSSLQAQVKNSLVFRIYLSLARSWYRSQVGHRSQYSVERMLAFRDYCQRTSITRVVAVCLLTPIPALLAASLIDCILLRPPGEGWRANKGLWVRLLLEAFAVAMGLISQVRGVIVTGTISNAGAVVISAGTSVCYVTIAIVVAAYWEFPVPFGFVISVAPVVSFFCLWTVLVVGPRTLYTTPLLRHQIKSQLIIVATQGLVGVLYPIFSTVFIRLSGVRQAAFVLVMPLIKYTTKQIIANAASSLHEYVGPVVVFSVDVFNVFYVAICMKSSQSLLTTLVMVAADGFHMFVALRTIFHLARVVKSRRIDDVSRQPNIDYVRDLPGMVRNVFLTSAATYSRIRVFAPFPLSLSEESVAFINEIGRNRRETHVYTTSKVQISRRERLKSVLGLQSSQQRRGCWPPSKLRAQGAEAGLVFGLISSRCSMVIGRCSGEKKADRIGHRQAYSVERTLAFRDYYRSKSRVRVFAVCLLTPAPAFLVMLSIECLPLESPDEGWQASKMMWVRMFVSSVFVSGETVFLAKLLISEAPVSTARAIVIAIMSAVCYTGLEMLLAAVWEYPLPFGLVLMVCPFVTIIMSWFLICIGVHALKTNKKLQKQLIGHAISVSAQALLVVAYPTFIAVFLRLDSVEQAIFTLVLPVIRFTAKQVMACVSTHVQDFLGVSIVFSVDVFNVLYVAICMQTARSLLTTALVMTFDTLHNVLALRTIYYHTKSNKGFPHEQGNANCVERILSALEALKPPYSGEIRVFDPYKLPLSTQSETLLDAIDQKLSANRAAISLISMRNALVVPEPLELSLDHEHSATQRPPQRAGSHRTITARTSEEEDIEEGLQVLFHCEYVILTEYVECTLPIFYAAYLAGLYQLPTAAYYPFTRSMTSSKMTSTLVQLVIYSFFEFGSLAGLYTLLTQRLGYSPAYQLAFVLETHVVLIQSLLFIWIIFIAQLTLVQGATNSTDASDKRYYKYWTTRDIGLPVLDTKRPFIFSMVLHRKIHPLDVSPASTTNRETREGLVHVLLGTYRELAVFWYRSQIGNRQLYSVERLLAFRDYHGRTSLARVVCVCVFYPIPAFLVVFLIDCIPLADPNDGWKANWALWIRMLVSSFVVSAGALFQFNAAIEVGAISNARTIGAAIAAAFCYTGASIALAATWKFPIPFGLVVMAAPYQLFINGAFVVGIELYALRENAKLRGQILAHFSVASAQLALVAVYPLFSAIFVHLSASQQALFVLVLPTLKFVLKQMIARVSTHLHERVGSLIVFTVDIFNVIYVSMCMQTAQSALTTFLLMASDVFHLLLALRTIYFHTNAIQEYREHASTMWKLRYPINYLEGMPAMLRSAFDEARTSQTLLSKTIRVFAPFKLSVSPESTIFLAELAAKSGEKSISAHVKYPKCGPALAMIPALVHDHHIVNTLVGGKTVSQAAVNPEGFQPLNSRAAVTRAHLLRKKSMSSKSISHASLLANLRRSSLVPLGAPSWDSKSTGEAATEGLQALFHCEYVILTEYIECTLPLLYAIYLAGLFHLPAAAYYPHTHDVSPEKMKSTLIQLAAYGSLEFGSFIGIYLVLKRRFGYSPIYQLAFVLETEAMTLQSLLVVWVVFALPLTLAHYGVDITSLTGHHK</sequence>
<feature type="transmembrane region" description="Helical" evidence="1">
    <location>
        <begin position="610"/>
        <end position="637"/>
    </location>
</feature>
<feature type="transmembrane region" description="Helical" evidence="1">
    <location>
        <begin position="1062"/>
        <end position="1089"/>
    </location>
</feature>
<feature type="transmembrane region" description="Helical" evidence="1">
    <location>
        <begin position="203"/>
        <end position="226"/>
    </location>
</feature>
<feature type="transmembrane region" description="Helical" evidence="1">
    <location>
        <begin position="1514"/>
        <end position="1534"/>
    </location>
</feature>
<feature type="transmembrane region" description="Helical" evidence="1">
    <location>
        <begin position="284"/>
        <end position="308"/>
    </location>
</feature>
<keyword evidence="1" id="KW-0812">Transmembrane</keyword>
<feature type="transmembrane region" description="Helical" evidence="1">
    <location>
        <begin position="102"/>
        <end position="121"/>
    </location>
</feature>